<accession>A0A9J6H8J4</accession>
<reference evidence="2 3" key="1">
    <citation type="journal article" date="2020" name="Cell">
        <title>Large-Scale Comparative Analyses of Tick Genomes Elucidate Their Genetic Diversity and Vector Capacities.</title>
        <authorList>
            <consortium name="Tick Genome and Microbiome Consortium (TIGMIC)"/>
            <person name="Jia N."/>
            <person name="Wang J."/>
            <person name="Shi W."/>
            <person name="Du L."/>
            <person name="Sun Y."/>
            <person name="Zhan W."/>
            <person name="Jiang J.F."/>
            <person name="Wang Q."/>
            <person name="Zhang B."/>
            <person name="Ji P."/>
            <person name="Bell-Sakyi L."/>
            <person name="Cui X.M."/>
            <person name="Yuan T.T."/>
            <person name="Jiang B.G."/>
            <person name="Yang W.F."/>
            <person name="Lam T.T."/>
            <person name="Chang Q.C."/>
            <person name="Ding S.J."/>
            <person name="Wang X.J."/>
            <person name="Zhu J.G."/>
            <person name="Ruan X.D."/>
            <person name="Zhao L."/>
            <person name="Wei J.T."/>
            <person name="Ye R.Z."/>
            <person name="Que T.C."/>
            <person name="Du C.H."/>
            <person name="Zhou Y.H."/>
            <person name="Cheng J.X."/>
            <person name="Dai P.F."/>
            <person name="Guo W.B."/>
            <person name="Han X.H."/>
            <person name="Huang E.J."/>
            <person name="Li L.F."/>
            <person name="Wei W."/>
            <person name="Gao Y.C."/>
            <person name="Liu J.Z."/>
            <person name="Shao H.Z."/>
            <person name="Wang X."/>
            <person name="Wang C.C."/>
            <person name="Yang T.C."/>
            <person name="Huo Q.B."/>
            <person name="Li W."/>
            <person name="Chen H.Y."/>
            <person name="Chen S.E."/>
            <person name="Zhou L.G."/>
            <person name="Ni X.B."/>
            <person name="Tian J.H."/>
            <person name="Sheng Y."/>
            <person name="Liu T."/>
            <person name="Pan Y.S."/>
            <person name="Xia L.Y."/>
            <person name="Li J."/>
            <person name="Zhao F."/>
            <person name="Cao W.C."/>
        </authorList>
    </citation>
    <scope>NUCLEOTIDE SEQUENCE [LARGE SCALE GENOMIC DNA]</scope>
    <source>
        <strain evidence="2">HaeL-2018</strain>
    </source>
</reference>
<dbReference type="AlphaFoldDB" id="A0A9J6H8J4"/>
<dbReference type="EMBL" id="JABSTR010001038">
    <property type="protein sequence ID" value="KAH9383256.1"/>
    <property type="molecule type" value="Genomic_DNA"/>
</dbReference>
<gene>
    <name evidence="2" type="ORF">HPB48_024373</name>
</gene>
<evidence type="ECO:0000256" key="1">
    <source>
        <dbReference type="SAM" id="MobiDB-lite"/>
    </source>
</evidence>
<evidence type="ECO:0000313" key="2">
    <source>
        <dbReference type="EMBL" id="KAH9383256.1"/>
    </source>
</evidence>
<name>A0A9J6H8J4_HAELO</name>
<comment type="caution">
    <text evidence="2">The sequence shown here is derived from an EMBL/GenBank/DDBJ whole genome shotgun (WGS) entry which is preliminary data.</text>
</comment>
<feature type="region of interest" description="Disordered" evidence="1">
    <location>
        <begin position="1"/>
        <end position="21"/>
    </location>
</feature>
<keyword evidence="3" id="KW-1185">Reference proteome</keyword>
<dbReference type="Proteomes" id="UP000821853">
    <property type="component" value="Unassembled WGS sequence"/>
</dbReference>
<dbReference type="VEuPathDB" id="VectorBase:HLOH_040754"/>
<proteinExistence type="predicted"/>
<protein>
    <submittedName>
        <fullName evidence="2">Uncharacterized protein</fullName>
    </submittedName>
</protein>
<organism evidence="2 3">
    <name type="scientific">Haemaphysalis longicornis</name>
    <name type="common">Bush tick</name>
    <dbReference type="NCBI Taxonomy" id="44386"/>
    <lineage>
        <taxon>Eukaryota</taxon>
        <taxon>Metazoa</taxon>
        <taxon>Ecdysozoa</taxon>
        <taxon>Arthropoda</taxon>
        <taxon>Chelicerata</taxon>
        <taxon>Arachnida</taxon>
        <taxon>Acari</taxon>
        <taxon>Parasitiformes</taxon>
        <taxon>Ixodida</taxon>
        <taxon>Ixodoidea</taxon>
        <taxon>Ixodidae</taxon>
        <taxon>Haemaphysalinae</taxon>
        <taxon>Haemaphysalis</taxon>
    </lineage>
</organism>
<evidence type="ECO:0000313" key="3">
    <source>
        <dbReference type="Proteomes" id="UP000821853"/>
    </source>
</evidence>
<sequence>MSVSIAGKGRALNEGVPQGPTLSRQLFPFLTTVETARDSTTKRQLSPDMHQLNYHEPRIRAPSMQQLPFPFPRVGDQLPPNIDGRIFLQTRSVDEGIRPSDFCRDAAFWGLGKGEKERQRREHSRVV</sequence>